<dbReference type="InterPro" id="IPR019818">
    <property type="entry name" value="IsoCit/isopropylmalate_DH_CS"/>
</dbReference>
<evidence type="ECO:0000256" key="6">
    <source>
        <dbReference type="ARBA" id="ARBA00011738"/>
    </source>
</evidence>
<proteinExistence type="inferred from homology"/>
<feature type="binding site" evidence="15">
    <location>
        <position position="96"/>
    </location>
    <ligand>
        <name>substrate</name>
    </ligand>
</feature>
<keyword evidence="7 15" id="KW-0432">Leucine biosynthesis</keyword>
<evidence type="ECO:0000256" key="4">
    <source>
        <dbReference type="ARBA" id="ARBA00004762"/>
    </source>
</evidence>
<dbReference type="GO" id="GO:0009098">
    <property type="term" value="P:L-leucine biosynthetic process"/>
    <property type="evidence" value="ECO:0007669"/>
    <property type="project" value="UniProtKB-UniRule"/>
</dbReference>
<evidence type="ECO:0000256" key="9">
    <source>
        <dbReference type="ARBA" id="ARBA00022605"/>
    </source>
</evidence>
<evidence type="ECO:0000256" key="11">
    <source>
        <dbReference type="ARBA" id="ARBA00022842"/>
    </source>
</evidence>
<evidence type="ECO:0000256" key="12">
    <source>
        <dbReference type="ARBA" id="ARBA00023002"/>
    </source>
</evidence>
<keyword evidence="13 15" id="KW-0520">NAD</keyword>
<sequence>MTRKILVLPGDGIGPEITAQASRVLAACQAQGLDVEVEEAPVGGAAYDAEGSPLPESTLARARAADAVLLGAVGGPKWDKLEDISKRPEKGLLGLRKELGLFGNLRPALLYPQLAEASSLKPELVAGLDIMIVRELTGGIYFGQPRGIEERDGQRVGYNTYVYSEAEIERIGRMAFEMARKRGKKLCSVDKANVLEVTMLWREVMERLAPEYPDVELSHMYVDNAAMQLVRAPKQFDVVVTGNMFGDILSDAAAMLTGSIGMLPSASLNESGQGMYEPCHGSAPDIAGQGLANPLATILSVAMMLRYSLGEPALAERIEAAVGKVLDEGLRTADIAAEGERAVSTTEMGDAVLAAFEAL</sequence>
<comment type="pathway">
    <text evidence="4 15 16">Amino-acid biosynthesis; L-leucine biosynthesis; L-leucine from 3-methyl-2-oxobutanoate: step 3/4.</text>
</comment>
<comment type="cofactor">
    <cofactor evidence="2">
        <name>Mn(2+)</name>
        <dbReference type="ChEBI" id="CHEBI:29035"/>
    </cofactor>
</comment>
<comment type="subunit">
    <text evidence="6 15 16">Homodimer.</text>
</comment>
<keyword evidence="14 15" id="KW-0100">Branched-chain amino acid biosynthesis</keyword>
<dbReference type="PROSITE" id="PS00470">
    <property type="entry name" value="IDH_IMDH"/>
    <property type="match status" value="1"/>
</dbReference>
<dbReference type="Gene3D" id="3.40.718.10">
    <property type="entry name" value="Isopropylmalate Dehydrogenase"/>
    <property type="match status" value="1"/>
</dbReference>
<keyword evidence="11 15" id="KW-0460">Magnesium</keyword>
<keyword evidence="12 15" id="KW-0560">Oxidoreductase</keyword>
<dbReference type="GO" id="GO:0003862">
    <property type="term" value="F:3-isopropylmalate dehydrogenase activity"/>
    <property type="evidence" value="ECO:0007669"/>
    <property type="project" value="UniProtKB-UniRule"/>
</dbReference>
<feature type="binding site" evidence="15">
    <location>
        <position position="106"/>
    </location>
    <ligand>
        <name>substrate</name>
    </ligand>
</feature>
<gene>
    <name evidence="15 18" type="primary">leuB</name>
    <name evidence="18" type="ORF">A8U91_01193</name>
</gene>
<comment type="function">
    <text evidence="15 16">Catalyzes the oxidation of 3-carboxy-2-hydroxy-4-methylpentanoate (3-isopropylmalate) to 3-carboxy-4-methyl-2-oxopentanoate. The product decarboxylates to 4-methyl-2 oxopentanoate.</text>
</comment>
<dbReference type="GO" id="GO:0000287">
    <property type="term" value="F:magnesium ion binding"/>
    <property type="evidence" value="ECO:0007669"/>
    <property type="project" value="InterPro"/>
</dbReference>
<keyword evidence="8 15" id="KW-0963">Cytoplasm</keyword>
<comment type="cofactor">
    <cofactor evidence="15 16">
        <name>Mg(2+)</name>
        <dbReference type="ChEBI" id="CHEBI:18420"/>
    </cofactor>
    <cofactor evidence="15 16">
        <name>Mn(2+)</name>
        <dbReference type="ChEBI" id="CHEBI:29035"/>
    </cofactor>
    <text evidence="15 16">Binds 1 Mg(2+) or Mn(2+) ion per subunit.</text>
</comment>
<dbReference type="EMBL" id="MAJD01000001">
    <property type="protein sequence ID" value="OBX36846.1"/>
    <property type="molecule type" value="Genomic_DNA"/>
</dbReference>
<keyword evidence="9 15" id="KW-0028">Amino-acid biosynthesis</keyword>
<dbReference type="PANTHER" id="PTHR42979:SF1">
    <property type="entry name" value="3-ISOPROPYLMALATE DEHYDROGENASE"/>
    <property type="match status" value="1"/>
</dbReference>
<comment type="caution">
    <text evidence="18">The sequence shown here is derived from an EMBL/GenBank/DDBJ whole genome shotgun (WGS) entry which is preliminary data.</text>
</comment>
<feature type="binding site" evidence="15">
    <location>
        <position position="223"/>
    </location>
    <ligand>
        <name>substrate</name>
    </ligand>
</feature>
<accession>A0A1B8P3I7</accession>
<protein>
    <recommendedName>
        <fullName evidence="15">3-isopropylmalate dehydrogenase</fullName>
        <ecNumber evidence="15">1.1.1.85</ecNumber>
    </recommendedName>
    <alternativeName>
        <fullName evidence="15">3-IPM-DH</fullName>
    </alternativeName>
    <alternativeName>
        <fullName evidence="15">Beta-IPM dehydrogenase</fullName>
        <shortName evidence="15">IMDH</shortName>
    </alternativeName>
</protein>
<evidence type="ECO:0000256" key="3">
    <source>
        <dbReference type="ARBA" id="ARBA00004496"/>
    </source>
</evidence>
<feature type="binding site" evidence="15">
    <location>
        <position position="251"/>
    </location>
    <ligand>
        <name>Mg(2+)</name>
        <dbReference type="ChEBI" id="CHEBI:18420"/>
    </ligand>
</feature>
<name>A0A1B8P3I7_HALEL</name>
<evidence type="ECO:0000313" key="19">
    <source>
        <dbReference type="Proteomes" id="UP000092504"/>
    </source>
</evidence>
<evidence type="ECO:0000256" key="15">
    <source>
        <dbReference type="HAMAP-Rule" id="MF_01033"/>
    </source>
</evidence>
<comment type="caution">
    <text evidence="15">Lacks conserved residue(s) required for the propagation of feature annotation.</text>
</comment>
<dbReference type="Pfam" id="PF00180">
    <property type="entry name" value="Iso_dh"/>
    <property type="match status" value="1"/>
</dbReference>
<evidence type="ECO:0000256" key="7">
    <source>
        <dbReference type="ARBA" id="ARBA00022430"/>
    </source>
</evidence>
<evidence type="ECO:0000256" key="5">
    <source>
        <dbReference type="ARBA" id="ARBA00008319"/>
    </source>
</evidence>
<dbReference type="NCBIfam" id="TIGR00169">
    <property type="entry name" value="leuB"/>
    <property type="match status" value="1"/>
</dbReference>
<dbReference type="PANTHER" id="PTHR42979">
    <property type="entry name" value="3-ISOPROPYLMALATE DEHYDROGENASE"/>
    <property type="match status" value="1"/>
</dbReference>
<evidence type="ECO:0000259" key="17">
    <source>
        <dbReference type="SMART" id="SM01329"/>
    </source>
</evidence>
<evidence type="ECO:0000256" key="14">
    <source>
        <dbReference type="ARBA" id="ARBA00023304"/>
    </source>
</evidence>
<feature type="domain" description="Isopropylmalate dehydrogenase-like" evidence="17">
    <location>
        <begin position="4"/>
        <end position="352"/>
    </location>
</feature>
<dbReference type="HAMAP" id="MF_01033">
    <property type="entry name" value="LeuB_type1"/>
    <property type="match status" value="1"/>
</dbReference>
<evidence type="ECO:0000256" key="13">
    <source>
        <dbReference type="ARBA" id="ARBA00023027"/>
    </source>
</evidence>
<dbReference type="UniPathway" id="UPA00048">
    <property type="reaction ID" value="UER00072"/>
</dbReference>
<reference evidence="18 19" key="1">
    <citation type="submission" date="2016-06" db="EMBL/GenBank/DDBJ databases">
        <title>Genome sequence of halotolerant plant growth promoting strain of Halomonas elongata HEK1 isolated from salterns of Rann of Kutch, Gujarat, India.</title>
        <authorList>
            <person name="Gaba S."/>
            <person name="Singh R.N."/>
            <person name="Abrol S."/>
            <person name="Kaushik R."/>
            <person name="Saxena A.K."/>
        </authorList>
    </citation>
    <scope>NUCLEOTIDE SEQUENCE [LARGE SCALE GENOMIC DNA]</scope>
    <source>
        <strain evidence="18 19">HEK1</strain>
    </source>
</reference>
<dbReference type="PATRIC" id="fig|2746.7.peg.1230"/>
<evidence type="ECO:0000256" key="1">
    <source>
        <dbReference type="ARBA" id="ARBA00000624"/>
    </source>
</evidence>
<dbReference type="SUPFAM" id="SSF53659">
    <property type="entry name" value="Isocitrate/Isopropylmalate dehydrogenase-like"/>
    <property type="match status" value="1"/>
</dbReference>
<feature type="binding site" evidence="15">
    <location>
        <position position="223"/>
    </location>
    <ligand>
        <name>Mg(2+)</name>
        <dbReference type="ChEBI" id="CHEBI:18420"/>
    </ligand>
</feature>
<evidence type="ECO:0000256" key="8">
    <source>
        <dbReference type="ARBA" id="ARBA00022490"/>
    </source>
</evidence>
<dbReference type="InterPro" id="IPR024084">
    <property type="entry name" value="IsoPropMal-DH-like_dom"/>
</dbReference>
<dbReference type="FunFam" id="3.40.718.10:FF:000028">
    <property type="entry name" value="3-isopropylmalate dehydrogenase"/>
    <property type="match status" value="1"/>
</dbReference>
<dbReference type="SMART" id="SM01329">
    <property type="entry name" value="Iso_dh"/>
    <property type="match status" value="1"/>
</dbReference>
<feature type="site" description="Important for catalysis" evidence="15">
    <location>
        <position position="191"/>
    </location>
</feature>
<evidence type="ECO:0000256" key="16">
    <source>
        <dbReference type="RuleBase" id="RU004445"/>
    </source>
</evidence>
<dbReference type="GO" id="GO:0005829">
    <property type="term" value="C:cytosol"/>
    <property type="evidence" value="ECO:0007669"/>
    <property type="project" value="TreeGrafter"/>
</dbReference>
<comment type="catalytic activity">
    <reaction evidence="1 15 16">
        <text>(2R,3S)-3-isopropylmalate + NAD(+) = 4-methyl-2-oxopentanoate + CO2 + NADH</text>
        <dbReference type="Rhea" id="RHEA:32271"/>
        <dbReference type="ChEBI" id="CHEBI:16526"/>
        <dbReference type="ChEBI" id="CHEBI:17865"/>
        <dbReference type="ChEBI" id="CHEBI:35121"/>
        <dbReference type="ChEBI" id="CHEBI:57540"/>
        <dbReference type="ChEBI" id="CHEBI:57945"/>
        <dbReference type="EC" id="1.1.1.85"/>
    </reaction>
</comment>
<comment type="subcellular location">
    <subcellularLocation>
        <location evidence="3 15">Cytoplasm</location>
    </subcellularLocation>
</comment>
<dbReference type="InterPro" id="IPR004429">
    <property type="entry name" value="Isopropylmalate_DH"/>
</dbReference>
<feature type="site" description="Important for catalysis" evidence="15">
    <location>
        <position position="141"/>
    </location>
</feature>
<organism evidence="18 19">
    <name type="scientific">Halomonas elongata</name>
    <dbReference type="NCBI Taxonomy" id="2746"/>
    <lineage>
        <taxon>Bacteria</taxon>
        <taxon>Pseudomonadati</taxon>
        <taxon>Pseudomonadota</taxon>
        <taxon>Gammaproteobacteria</taxon>
        <taxon>Oceanospirillales</taxon>
        <taxon>Halomonadaceae</taxon>
        <taxon>Halomonas</taxon>
    </lineage>
</organism>
<evidence type="ECO:0000256" key="10">
    <source>
        <dbReference type="ARBA" id="ARBA00022723"/>
    </source>
</evidence>
<dbReference type="AlphaFoldDB" id="A0A1B8P3I7"/>
<dbReference type="GO" id="GO:0051287">
    <property type="term" value="F:NAD binding"/>
    <property type="evidence" value="ECO:0007669"/>
    <property type="project" value="InterPro"/>
</dbReference>
<feature type="binding site" evidence="15">
    <location>
        <begin position="281"/>
        <end position="293"/>
    </location>
    <ligand>
        <name>NAD(+)</name>
        <dbReference type="ChEBI" id="CHEBI:57540"/>
    </ligand>
</feature>
<dbReference type="Proteomes" id="UP000092504">
    <property type="component" value="Unassembled WGS sequence"/>
</dbReference>
<keyword evidence="10 15" id="KW-0479">Metal-binding</keyword>
<feature type="binding site" evidence="15">
    <location>
        <position position="247"/>
    </location>
    <ligand>
        <name>Mg(2+)</name>
        <dbReference type="ChEBI" id="CHEBI:18420"/>
    </ligand>
</feature>
<evidence type="ECO:0000256" key="2">
    <source>
        <dbReference type="ARBA" id="ARBA00001936"/>
    </source>
</evidence>
<dbReference type="EC" id="1.1.1.85" evidence="15"/>
<comment type="similarity">
    <text evidence="5 15">Belongs to the isocitrate and isopropylmalate dehydrogenases family. LeuB type 1 subfamily.</text>
</comment>
<feature type="binding site" evidence="15">
    <location>
        <position position="134"/>
    </location>
    <ligand>
        <name>substrate</name>
    </ligand>
</feature>
<keyword evidence="15" id="KW-0464">Manganese</keyword>
<evidence type="ECO:0000313" key="18">
    <source>
        <dbReference type="EMBL" id="OBX36846.1"/>
    </source>
</evidence>